<sequence>MNKKNVALAVGAVVLLTGGLTACNDDDAKVASENVSKAADNFEVNRRITFINGITDKYLVVVTGACSIEAESKQLEVICKTGKDEYKKLMLGLSDNVTYTVEQGEPVKASAYHYRMTFKPQSILPDVDFRGSTDDGPRNQD</sequence>
<dbReference type="Proteomes" id="UP000258408">
    <property type="component" value="Segment"/>
</dbReference>
<dbReference type="KEGG" id="vg:55600038"/>
<dbReference type="InterPro" id="IPR058243">
    <property type="entry name" value="Phage_VG64"/>
</dbReference>
<accession>A0A345L253</accession>
<organism evidence="1 2">
    <name type="scientific">Streptomyces phage Blueeyedbeauty</name>
    <dbReference type="NCBI Taxonomy" id="2250336"/>
    <lineage>
        <taxon>Viruses</taxon>
        <taxon>Duplodnaviria</taxon>
        <taxon>Heunggongvirae</taxon>
        <taxon>Uroviricota</taxon>
        <taxon>Caudoviricetes</taxon>
        <taxon>Stanwilliamsviridae</taxon>
        <taxon>Loccivirinae</taxon>
        <taxon>Annadreamyvirus</taxon>
        <taxon>Annadreamyvirus blueeyedbeauty</taxon>
    </lineage>
</organism>
<reference evidence="1 2" key="1">
    <citation type="submission" date="2018-06" db="EMBL/GenBank/DDBJ databases">
        <authorList>
            <person name="Luttrell C.E."/>
            <person name="Myers K.N."/>
            <person name="Simpson A.N."/>
            <person name="Sulollari A."/>
            <person name="Suri N."/>
            <person name="Nayek S."/>
            <person name="Bhuiyan S."/>
            <person name="Smith B.R."/>
            <person name="Hughes L.E."/>
            <person name="Garlena R.A."/>
            <person name="Russell D.A."/>
            <person name="Pope W.H."/>
            <person name="Jacobs-Sera D."/>
            <person name="Hatfull G.F."/>
        </authorList>
    </citation>
    <scope>NUCLEOTIDE SEQUENCE [LARGE SCALE GENOMIC DNA]</scope>
</reference>
<gene>
    <name evidence="1" type="primary">248</name>
    <name evidence="1" type="ORF">SEA_BLUEEYEDBEAUTY_248</name>
</gene>
<protein>
    <recommendedName>
        <fullName evidence="3">Lipoprotein</fullName>
    </recommendedName>
</protein>
<evidence type="ECO:0000313" key="1">
    <source>
        <dbReference type="EMBL" id="AXH49355.1"/>
    </source>
</evidence>
<dbReference type="EMBL" id="MH536814">
    <property type="protein sequence ID" value="AXH49355.1"/>
    <property type="molecule type" value="Genomic_DNA"/>
</dbReference>
<dbReference type="GeneID" id="55600038"/>
<dbReference type="Pfam" id="PF25682">
    <property type="entry name" value="Phage_VG64"/>
    <property type="match status" value="1"/>
</dbReference>
<dbReference type="PROSITE" id="PS51257">
    <property type="entry name" value="PROKAR_LIPOPROTEIN"/>
    <property type="match status" value="1"/>
</dbReference>
<keyword evidence="2" id="KW-1185">Reference proteome</keyword>
<evidence type="ECO:0008006" key="3">
    <source>
        <dbReference type="Google" id="ProtNLM"/>
    </source>
</evidence>
<evidence type="ECO:0000313" key="2">
    <source>
        <dbReference type="Proteomes" id="UP000258408"/>
    </source>
</evidence>
<proteinExistence type="predicted"/>
<dbReference type="RefSeq" id="YP_009839409.1">
    <property type="nucleotide sequence ID" value="NC_048720.1"/>
</dbReference>
<name>A0A345L253_9CAUD</name>